<proteinExistence type="predicted"/>
<gene>
    <name evidence="1" type="ORF">RBWH47_01904</name>
</gene>
<evidence type="ECO:0000313" key="2">
    <source>
        <dbReference type="Proteomes" id="UP000006222"/>
    </source>
</evidence>
<dbReference type="AlphaFoldDB" id="F2ARK2"/>
<dbReference type="EMBL" id="AFAR01000127">
    <property type="protein sequence ID" value="EGF27715.1"/>
    <property type="molecule type" value="Genomic_DNA"/>
</dbReference>
<accession>F2ARK2</accession>
<name>F2ARK2_RHOBT</name>
<reference evidence="1 2" key="1">
    <citation type="journal article" date="2013" name="Mar. Genomics">
        <title>Expression of sulfatases in Rhodopirellula baltica and the diversity of sulfatases in the genus Rhodopirellula.</title>
        <authorList>
            <person name="Wegner C.E."/>
            <person name="Richter-Heitmann T."/>
            <person name="Klindworth A."/>
            <person name="Klockow C."/>
            <person name="Richter M."/>
            <person name="Achstetter T."/>
            <person name="Glockner F.O."/>
            <person name="Harder J."/>
        </authorList>
    </citation>
    <scope>NUCLEOTIDE SEQUENCE [LARGE SCALE GENOMIC DNA]</scope>
    <source>
        <strain evidence="1 2">WH47</strain>
    </source>
</reference>
<organism evidence="1 2">
    <name type="scientific">Rhodopirellula baltica WH47</name>
    <dbReference type="NCBI Taxonomy" id="991778"/>
    <lineage>
        <taxon>Bacteria</taxon>
        <taxon>Pseudomonadati</taxon>
        <taxon>Planctomycetota</taxon>
        <taxon>Planctomycetia</taxon>
        <taxon>Pirellulales</taxon>
        <taxon>Pirellulaceae</taxon>
        <taxon>Rhodopirellula</taxon>
    </lineage>
</organism>
<protein>
    <submittedName>
        <fullName evidence="1">Uncharacterized protein</fullName>
    </submittedName>
</protein>
<dbReference type="Proteomes" id="UP000006222">
    <property type="component" value="Unassembled WGS sequence"/>
</dbReference>
<sequence>MVGSLRVCPEASIVVEAVIDVELRAFTFSRAVVPYCRDCLRHCACRERLIDWQHVGCTPVAEIIYDGFRINRPDVWKRSRARTTTRPGGCVMALGPASRLPGDRDRSPGGLP</sequence>
<comment type="caution">
    <text evidence="1">The sequence shown here is derived from an EMBL/GenBank/DDBJ whole genome shotgun (WGS) entry which is preliminary data.</text>
</comment>
<evidence type="ECO:0000313" key="1">
    <source>
        <dbReference type="EMBL" id="EGF27715.1"/>
    </source>
</evidence>